<dbReference type="PROSITE" id="PS51257">
    <property type="entry name" value="PROKAR_LIPOPROTEIN"/>
    <property type="match status" value="1"/>
</dbReference>
<gene>
    <name evidence="4" type="ORF">ACFO3I_03065</name>
</gene>
<dbReference type="RefSeq" id="WP_377331651.1">
    <property type="nucleotide sequence ID" value="NZ_JBHSGB010000003.1"/>
</dbReference>
<comment type="caution">
    <text evidence="4">The sequence shown here is derived from an EMBL/GenBank/DDBJ whole genome shotgun (WGS) entry which is preliminary data.</text>
</comment>
<dbReference type="InterPro" id="IPR045061">
    <property type="entry name" value="FtsZ/CetZ"/>
</dbReference>
<dbReference type="PRINTS" id="PR00423">
    <property type="entry name" value="CELLDVISFTSZ"/>
</dbReference>
<evidence type="ECO:0000259" key="3">
    <source>
        <dbReference type="SMART" id="SM00864"/>
    </source>
</evidence>
<protein>
    <recommendedName>
        <fullName evidence="3">Tubulin/FtsZ GTPase domain-containing protein</fullName>
    </recommendedName>
</protein>
<dbReference type="PANTHER" id="PTHR30314:SF3">
    <property type="entry name" value="MITOCHONDRIAL DIVISION PROTEIN FSZA"/>
    <property type="match status" value="1"/>
</dbReference>
<dbReference type="SUPFAM" id="SSF52490">
    <property type="entry name" value="Tubulin nucleotide-binding domain-like"/>
    <property type="match status" value="1"/>
</dbReference>
<sequence length="316" mass="33047">MAEAKIVILGVGGLGCAALEHLGQFVLQGNVRTVAASTSAAELRAASAEHKVLLGFELAGGEGCGGNSELAREATMLSKQDLLETLADTDLVLMIAGMGGGHGLGAAPAITTMLAELKIPVLAFVATPFNFEGKRRNQLSEQGIAALLQTGCAVVVLPNDQLSAALGAGFSLQQAFSAIHQVLYQLLCALLEMLSELGLINLDFNDFVQVISHNGLAVVGIADIAAEDSIPMILQRLLNNPLIKCQSVHSAQAALLHLAADNTFKLEQFEATGSYLAQQIPSANLILQGLTLRSDSARRGSVLLLACGIRHHQPLC</sequence>
<dbReference type="InterPro" id="IPR036525">
    <property type="entry name" value="Tubulin/FtsZ_GTPase_sf"/>
</dbReference>
<dbReference type="Gene3D" id="3.40.50.1440">
    <property type="entry name" value="Tubulin/FtsZ, GTPase domain"/>
    <property type="match status" value="1"/>
</dbReference>
<dbReference type="SUPFAM" id="SSF55307">
    <property type="entry name" value="Tubulin C-terminal domain-like"/>
    <property type="match status" value="1"/>
</dbReference>
<accession>A0ABV9JH64</accession>
<evidence type="ECO:0000256" key="2">
    <source>
        <dbReference type="ARBA" id="ARBA00023134"/>
    </source>
</evidence>
<evidence type="ECO:0000313" key="5">
    <source>
        <dbReference type="Proteomes" id="UP001595962"/>
    </source>
</evidence>
<evidence type="ECO:0000313" key="4">
    <source>
        <dbReference type="EMBL" id="MFC4654002.1"/>
    </source>
</evidence>
<dbReference type="InterPro" id="IPR003008">
    <property type="entry name" value="Tubulin_FtsZ_GTPase"/>
</dbReference>
<evidence type="ECO:0000256" key="1">
    <source>
        <dbReference type="ARBA" id="ARBA00022741"/>
    </source>
</evidence>
<dbReference type="InterPro" id="IPR008280">
    <property type="entry name" value="Tub_FtsZ_C"/>
</dbReference>
<keyword evidence="2" id="KW-0342">GTP-binding</keyword>
<organism evidence="4 5">
    <name type="scientific">Rheinheimera marina</name>
    <dbReference type="NCBI Taxonomy" id="1774958"/>
    <lineage>
        <taxon>Bacteria</taxon>
        <taxon>Pseudomonadati</taxon>
        <taxon>Pseudomonadota</taxon>
        <taxon>Gammaproteobacteria</taxon>
        <taxon>Chromatiales</taxon>
        <taxon>Chromatiaceae</taxon>
        <taxon>Rheinheimera</taxon>
    </lineage>
</organism>
<dbReference type="EMBL" id="JBHSGB010000003">
    <property type="protein sequence ID" value="MFC4654002.1"/>
    <property type="molecule type" value="Genomic_DNA"/>
</dbReference>
<dbReference type="PANTHER" id="PTHR30314">
    <property type="entry name" value="CELL DIVISION PROTEIN FTSZ-RELATED"/>
    <property type="match status" value="1"/>
</dbReference>
<dbReference type="SMART" id="SM00864">
    <property type="entry name" value="Tubulin"/>
    <property type="match status" value="1"/>
</dbReference>
<name>A0ABV9JH64_9GAMM</name>
<dbReference type="Proteomes" id="UP001595962">
    <property type="component" value="Unassembled WGS sequence"/>
</dbReference>
<keyword evidence="5" id="KW-1185">Reference proteome</keyword>
<reference evidence="5" key="1">
    <citation type="journal article" date="2019" name="Int. J. Syst. Evol. Microbiol.">
        <title>The Global Catalogue of Microorganisms (GCM) 10K type strain sequencing project: providing services to taxonomists for standard genome sequencing and annotation.</title>
        <authorList>
            <consortium name="The Broad Institute Genomics Platform"/>
            <consortium name="The Broad Institute Genome Sequencing Center for Infectious Disease"/>
            <person name="Wu L."/>
            <person name="Ma J."/>
        </authorList>
    </citation>
    <scope>NUCLEOTIDE SEQUENCE [LARGE SCALE GENOMIC DNA]</scope>
    <source>
        <strain evidence="5">DT28</strain>
    </source>
</reference>
<proteinExistence type="predicted"/>
<feature type="domain" description="Tubulin/FtsZ GTPase" evidence="3">
    <location>
        <begin position="5"/>
        <end position="198"/>
    </location>
</feature>
<keyword evidence="1" id="KW-0547">Nucleotide-binding</keyword>
<dbReference type="Pfam" id="PF00091">
    <property type="entry name" value="Tubulin"/>
    <property type="match status" value="1"/>
</dbReference>